<reference evidence="3" key="1">
    <citation type="journal article" date="2019" name="Int. J. Syst. Evol. Microbiol.">
        <title>The Global Catalogue of Microorganisms (GCM) 10K type strain sequencing project: providing services to taxonomists for standard genome sequencing and annotation.</title>
        <authorList>
            <consortium name="The Broad Institute Genomics Platform"/>
            <consortium name="The Broad Institute Genome Sequencing Center for Infectious Disease"/>
            <person name="Wu L."/>
            <person name="Ma J."/>
        </authorList>
    </citation>
    <scope>NUCLEOTIDE SEQUENCE [LARGE SCALE GENOMIC DNA]</scope>
    <source>
        <strain evidence="3">CGMCC 1.16619</strain>
    </source>
</reference>
<dbReference type="InterPro" id="IPR011008">
    <property type="entry name" value="Dimeric_a/b-barrel"/>
</dbReference>
<accession>A0ABW0QIR2</accession>
<dbReference type="SUPFAM" id="SSF54909">
    <property type="entry name" value="Dimeric alpha+beta barrel"/>
    <property type="match status" value="1"/>
</dbReference>
<evidence type="ECO:0000313" key="2">
    <source>
        <dbReference type="EMBL" id="MFC5524510.1"/>
    </source>
</evidence>
<organism evidence="2 3">
    <name type="scientific">Rhodanobacter ginsengisoli</name>
    <dbReference type="NCBI Taxonomy" id="418646"/>
    <lineage>
        <taxon>Bacteria</taxon>
        <taxon>Pseudomonadati</taxon>
        <taxon>Pseudomonadota</taxon>
        <taxon>Gammaproteobacteria</taxon>
        <taxon>Lysobacterales</taxon>
        <taxon>Rhodanobacteraceae</taxon>
        <taxon>Rhodanobacter</taxon>
    </lineage>
</organism>
<proteinExistence type="predicted"/>
<name>A0ABW0QIR2_9GAMM</name>
<keyword evidence="3" id="KW-1185">Reference proteome</keyword>
<comment type="caution">
    <text evidence="2">The sequence shown here is derived from an EMBL/GenBank/DDBJ whole genome shotgun (WGS) entry which is preliminary data.</text>
</comment>
<dbReference type="RefSeq" id="WP_377316778.1">
    <property type="nucleotide sequence ID" value="NZ_JBHSNF010000001.1"/>
</dbReference>
<keyword evidence="2" id="KW-0503">Monooxygenase</keyword>
<dbReference type="EC" id="1.14.-.-" evidence="2"/>
<dbReference type="InterPro" id="IPR007138">
    <property type="entry name" value="ABM_dom"/>
</dbReference>
<dbReference type="Proteomes" id="UP001596114">
    <property type="component" value="Unassembled WGS sequence"/>
</dbReference>
<dbReference type="EMBL" id="JBHSNF010000001">
    <property type="protein sequence ID" value="MFC5524510.1"/>
    <property type="molecule type" value="Genomic_DNA"/>
</dbReference>
<dbReference type="PROSITE" id="PS51725">
    <property type="entry name" value="ABM"/>
    <property type="match status" value="1"/>
</dbReference>
<feature type="domain" description="ABM" evidence="1">
    <location>
        <begin position="1"/>
        <end position="95"/>
    </location>
</feature>
<evidence type="ECO:0000313" key="3">
    <source>
        <dbReference type="Proteomes" id="UP001596114"/>
    </source>
</evidence>
<dbReference type="Pfam" id="PF03992">
    <property type="entry name" value="ABM"/>
    <property type="match status" value="1"/>
</dbReference>
<dbReference type="GO" id="GO:0004497">
    <property type="term" value="F:monooxygenase activity"/>
    <property type="evidence" value="ECO:0007669"/>
    <property type="project" value="UniProtKB-KW"/>
</dbReference>
<protein>
    <submittedName>
        <fullName evidence="2">Antibiotic biosynthesis monooxygenase family protein</fullName>
        <ecNumber evidence="2">1.14.-.-</ecNumber>
    </submittedName>
</protein>
<dbReference type="Gene3D" id="3.30.70.100">
    <property type="match status" value="1"/>
</dbReference>
<keyword evidence="2" id="KW-0560">Oxidoreductase</keyword>
<gene>
    <name evidence="2" type="ORF">ACFPPA_02010</name>
</gene>
<sequence length="114" mass="12975">MICRMWHGVTPRSKADAYAAFLEKRAIPDYRSVPGNLSVAVLRRDEAEVSHFMTVTHWASEESIRAFAGDDLLRARYYPEDQDYLLEFEPLVRHFVVTAMEMPPGHSFTSGSPA</sequence>
<evidence type="ECO:0000259" key="1">
    <source>
        <dbReference type="PROSITE" id="PS51725"/>
    </source>
</evidence>